<dbReference type="Proteomes" id="UP000002051">
    <property type="component" value="Chromosome 6"/>
</dbReference>
<keyword evidence="6" id="KW-0175">Coiled coil</keyword>
<evidence type="ECO:0000256" key="4">
    <source>
        <dbReference type="ARBA" id="ARBA00023089"/>
    </source>
</evidence>
<dbReference type="PANTHER" id="PTHR31791">
    <property type="entry name" value="FRIGIDA-LIKE PROTEIN 3-RELATED"/>
    <property type="match status" value="1"/>
</dbReference>
<protein>
    <recommendedName>
        <fullName evidence="5">FRIGIDA-like protein</fullName>
    </recommendedName>
</protein>
<dbReference type="Pfam" id="PF07899">
    <property type="entry name" value="Frigida"/>
    <property type="match status" value="1"/>
</dbReference>
<feature type="region of interest" description="Disordered" evidence="7">
    <location>
        <begin position="114"/>
        <end position="133"/>
    </location>
</feature>
<reference evidence="9" key="5">
    <citation type="journal article" date="2018" name="Nat. Plants">
        <title>Whole-genome landscape of Medicago truncatula symbiotic genes.</title>
        <authorList>
            <person name="Pecrix Y."/>
            <person name="Gamas P."/>
            <person name="Carrere S."/>
        </authorList>
    </citation>
    <scope>NUCLEOTIDE SEQUENCE</scope>
    <source>
        <tissue evidence="9">Leaves</tissue>
    </source>
</reference>
<evidence type="ECO:0000256" key="2">
    <source>
        <dbReference type="ARBA" id="ARBA00022473"/>
    </source>
</evidence>
<dbReference type="EnsemblPlants" id="KEH26127">
    <property type="protein sequence ID" value="KEH26127"/>
    <property type="gene ID" value="MTR_6g045183"/>
</dbReference>
<reference evidence="8 11" key="1">
    <citation type="journal article" date="2011" name="Nature">
        <title>The Medicago genome provides insight into the evolution of rhizobial symbioses.</title>
        <authorList>
            <person name="Young N.D."/>
            <person name="Debelle F."/>
            <person name="Oldroyd G.E."/>
            <person name="Geurts R."/>
            <person name="Cannon S.B."/>
            <person name="Udvardi M.K."/>
            <person name="Benedito V.A."/>
            <person name="Mayer K.F."/>
            <person name="Gouzy J."/>
            <person name="Schoof H."/>
            <person name="Van de Peer Y."/>
            <person name="Proost S."/>
            <person name="Cook D.R."/>
            <person name="Meyers B.C."/>
            <person name="Spannagl M."/>
            <person name="Cheung F."/>
            <person name="De Mita S."/>
            <person name="Krishnakumar V."/>
            <person name="Gundlach H."/>
            <person name="Zhou S."/>
            <person name="Mudge J."/>
            <person name="Bharti A.K."/>
            <person name="Murray J.D."/>
            <person name="Naoumkina M.A."/>
            <person name="Rosen B."/>
            <person name="Silverstein K.A."/>
            <person name="Tang H."/>
            <person name="Rombauts S."/>
            <person name="Zhao P.X."/>
            <person name="Zhou P."/>
            <person name="Barbe V."/>
            <person name="Bardou P."/>
            <person name="Bechner M."/>
            <person name="Bellec A."/>
            <person name="Berger A."/>
            <person name="Berges H."/>
            <person name="Bidwell S."/>
            <person name="Bisseling T."/>
            <person name="Choisne N."/>
            <person name="Couloux A."/>
            <person name="Denny R."/>
            <person name="Deshpande S."/>
            <person name="Dai X."/>
            <person name="Doyle J.J."/>
            <person name="Dudez A.M."/>
            <person name="Farmer A.D."/>
            <person name="Fouteau S."/>
            <person name="Franken C."/>
            <person name="Gibelin C."/>
            <person name="Gish J."/>
            <person name="Goldstein S."/>
            <person name="Gonzalez A.J."/>
            <person name="Green P.J."/>
            <person name="Hallab A."/>
            <person name="Hartog M."/>
            <person name="Hua A."/>
            <person name="Humphray S.J."/>
            <person name="Jeong D.H."/>
            <person name="Jing Y."/>
            <person name="Jocker A."/>
            <person name="Kenton S.M."/>
            <person name="Kim D.J."/>
            <person name="Klee K."/>
            <person name="Lai H."/>
            <person name="Lang C."/>
            <person name="Lin S."/>
            <person name="Macmil S.L."/>
            <person name="Magdelenat G."/>
            <person name="Matthews L."/>
            <person name="McCorrison J."/>
            <person name="Monaghan E.L."/>
            <person name="Mun J.H."/>
            <person name="Najar F.Z."/>
            <person name="Nicholson C."/>
            <person name="Noirot C."/>
            <person name="O'Bleness M."/>
            <person name="Paule C.R."/>
            <person name="Poulain J."/>
            <person name="Prion F."/>
            <person name="Qin B."/>
            <person name="Qu C."/>
            <person name="Retzel E.F."/>
            <person name="Riddle C."/>
            <person name="Sallet E."/>
            <person name="Samain S."/>
            <person name="Samson N."/>
            <person name="Sanders I."/>
            <person name="Saurat O."/>
            <person name="Scarpelli C."/>
            <person name="Schiex T."/>
            <person name="Segurens B."/>
            <person name="Severin A.J."/>
            <person name="Sherrier D.J."/>
            <person name="Shi R."/>
            <person name="Sims S."/>
            <person name="Singer S.R."/>
            <person name="Sinharoy S."/>
            <person name="Sterck L."/>
            <person name="Viollet A."/>
            <person name="Wang B.B."/>
            <person name="Wang K."/>
            <person name="Wang M."/>
            <person name="Wang X."/>
            <person name="Warfsmann J."/>
            <person name="Weissenbach J."/>
            <person name="White D.D."/>
            <person name="White J.D."/>
            <person name="Wiley G.B."/>
            <person name="Wincker P."/>
            <person name="Xing Y."/>
            <person name="Yang L."/>
            <person name="Yao Z."/>
            <person name="Ying F."/>
            <person name="Zhai J."/>
            <person name="Zhou L."/>
            <person name="Zuber A."/>
            <person name="Denarie J."/>
            <person name="Dixon R.A."/>
            <person name="May G.D."/>
            <person name="Schwartz D.C."/>
            <person name="Rogers J."/>
            <person name="Quetier F."/>
            <person name="Town C.D."/>
            <person name="Roe B.A."/>
        </authorList>
    </citation>
    <scope>NUCLEOTIDE SEQUENCE [LARGE SCALE GENOMIC DNA]</scope>
    <source>
        <strain evidence="8">A17</strain>
        <strain evidence="10 11">cv. Jemalong A17</strain>
    </source>
</reference>
<gene>
    <name evidence="10" type="primary">25496338</name>
    <name evidence="8" type="ordered locus">MTR_6g045183</name>
    <name evidence="9" type="ORF">MtrunA17_Chr6g0471251</name>
</gene>
<dbReference type="GO" id="GO:0009908">
    <property type="term" value="P:flower development"/>
    <property type="evidence" value="ECO:0007669"/>
    <property type="project" value="UniProtKB-KW"/>
</dbReference>
<dbReference type="Gene3D" id="1.10.287.1490">
    <property type="match status" value="1"/>
</dbReference>
<feature type="coiled-coil region" evidence="6">
    <location>
        <begin position="150"/>
        <end position="470"/>
    </location>
</feature>
<evidence type="ECO:0000313" key="9">
    <source>
        <dbReference type="EMBL" id="RHN51668.1"/>
    </source>
</evidence>
<evidence type="ECO:0000313" key="11">
    <source>
        <dbReference type="Proteomes" id="UP000002051"/>
    </source>
</evidence>
<keyword evidence="4 5" id="KW-0287">Flowering</keyword>
<feature type="region of interest" description="Disordered" evidence="7">
    <location>
        <begin position="49"/>
        <end position="85"/>
    </location>
</feature>
<keyword evidence="3 5" id="KW-0221">Differentiation</keyword>
<evidence type="ECO:0000313" key="12">
    <source>
        <dbReference type="Proteomes" id="UP000265566"/>
    </source>
</evidence>
<evidence type="ECO:0000313" key="10">
    <source>
        <dbReference type="EnsemblPlants" id="KEH26127"/>
    </source>
</evidence>
<dbReference type="SUPFAM" id="SSF57997">
    <property type="entry name" value="Tropomyosin"/>
    <property type="match status" value="1"/>
</dbReference>
<evidence type="ECO:0000256" key="1">
    <source>
        <dbReference type="ARBA" id="ARBA00008956"/>
    </source>
</evidence>
<sequence>MMDFEASDKQNLCVGDDDGNLNVKGLNSCEEKTSHSDVMREPVSCVDFESADDVDDVPASPRYSPSSSLGTCSSKPDVSVKKRDSSNTTLTVKRLFDNSNSLNISVKKQKMSPYYDHGEDEYEGEDVHDESADKSFSSLKNEVNLVEKLFKNCKRKRTEEEKKLQSIKRDIEECCKELRNKKQRVICVRRVNEIYNKMLGKAESKEEELKALTQKVESKKEELKALNQKVAEGNLELKSKEKELDAMKISISGQAEILESERKQLLKVISVMQNDRAQMRDVDSKKKRLENHVKELESKENECKGRVGELESKEKYLEGQLKALESRAKQMKGHVKRFESMKREFGDHIKKVESKNKQVEGQEMELKSKETQLEGLKKELELKEEKLEGRVKEHELKAEELEGRVKEIESKNKHLESQVEYFKSNDKQFEERWKELESKENQFKVKEKELKLKEKQIEVQVKELESKLNEFGGQLKEPELTGKHSEAFKKHIDEEKESVASYMDDQLSHTIGRTSLQLYTSEKTDDVESLCKDIFVYLQESADPSRLVLDIIQNPGTPLCKKGDNAVIIDECHIYLLEELMRISPTIKPRVREKALKLARDLKAYMRENTKNSSAVVGFMLLLSVYGLLTYFDKCEVLELFASVAQHKTVMELFETLGFANKASDFVKYLIRRKQFVEAVRFSCAYNLADKNQLIDMLREHVQNVKLICTSRCEKTNSIEIKDKARDQEIASLGTVLQCISDNSLESEDLLREEIQCRIHELNQHKGK</sequence>
<dbReference type="AlphaFoldDB" id="A0A072U8Z6"/>
<dbReference type="Proteomes" id="UP000265566">
    <property type="component" value="Chromosome 6"/>
</dbReference>
<evidence type="ECO:0000256" key="6">
    <source>
        <dbReference type="SAM" id="Coils"/>
    </source>
</evidence>
<dbReference type="InterPro" id="IPR012474">
    <property type="entry name" value="Frigida"/>
</dbReference>
<dbReference type="EMBL" id="PSQE01000006">
    <property type="protein sequence ID" value="RHN51668.1"/>
    <property type="molecule type" value="Genomic_DNA"/>
</dbReference>
<reference evidence="8 11" key="2">
    <citation type="journal article" date="2014" name="BMC Genomics">
        <title>An improved genome release (version Mt4.0) for the model legume Medicago truncatula.</title>
        <authorList>
            <person name="Tang H."/>
            <person name="Krishnakumar V."/>
            <person name="Bidwell S."/>
            <person name="Rosen B."/>
            <person name="Chan A."/>
            <person name="Zhou S."/>
            <person name="Gentzbittel L."/>
            <person name="Childs K.L."/>
            <person name="Yandell M."/>
            <person name="Gundlach H."/>
            <person name="Mayer K.F."/>
            <person name="Schwartz D.C."/>
            <person name="Town C.D."/>
        </authorList>
    </citation>
    <scope>GENOME REANNOTATION</scope>
    <source>
        <strain evidence="8">A17</strain>
        <strain evidence="10 11">cv. Jemalong A17</strain>
    </source>
</reference>
<reference evidence="12" key="4">
    <citation type="journal article" date="2018" name="Nat. Plants">
        <title>Whole-genome landscape of Medicago truncatula symbiotic genes.</title>
        <authorList>
            <person name="Pecrix Y."/>
            <person name="Staton S.E."/>
            <person name="Sallet E."/>
            <person name="Lelandais-Briere C."/>
            <person name="Moreau S."/>
            <person name="Carrere S."/>
            <person name="Blein T."/>
            <person name="Jardinaud M.F."/>
            <person name="Latrasse D."/>
            <person name="Zouine M."/>
            <person name="Zahm M."/>
            <person name="Kreplak J."/>
            <person name="Mayjonade B."/>
            <person name="Satge C."/>
            <person name="Perez M."/>
            <person name="Cauet S."/>
            <person name="Marande W."/>
            <person name="Chantry-Darmon C."/>
            <person name="Lopez-Roques C."/>
            <person name="Bouchez O."/>
            <person name="Berard A."/>
            <person name="Debelle F."/>
            <person name="Munos S."/>
            <person name="Bendahmane A."/>
            <person name="Berges H."/>
            <person name="Niebel A."/>
            <person name="Buitink J."/>
            <person name="Frugier F."/>
            <person name="Benhamed M."/>
            <person name="Crespi M."/>
            <person name="Gouzy J."/>
            <person name="Gamas P."/>
        </authorList>
    </citation>
    <scope>NUCLEOTIDE SEQUENCE [LARGE SCALE GENOMIC DNA]</scope>
    <source>
        <strain evidence="12">cv. Jemalong A17</strain>
    </source>
</reference>
<dbReference type="EMBL" id="CM001222">
    <property type="protein sequence ID" value="KEH26127.1"/>
    <property type="molecule type" value="Genomic_DNA"/>
</dbReference>
<keyword evidence="11" id="KW-1185">Reference proteome</keyword>
<reference evidence="10" key="3">
    <citation type="submission" date="2015-04" db="UniProtKB">
        <authorList>
            <consortium name="EnsemblPlants"/>
        </authorList>
    </citation>
    <scope>IDENTIFICATION</scope>
    <source>
        <strain evidence="10">cv. Jemalong A17</strain>
    </source>
</reference>
<evidence type="ECO:0000313" key="8">
    <source>
        <dbReference type="EMBL" id="KEH26127.1"/>
    </source>
</evidence>
<dbReference type="Gramene" id="rna36152">
    <property type="protein sequence ID" value="RHN51668.1"/>
    <property type="gene ID" value="gene36152"/>
</dbReference>
<keyword evidence="2 5" id="KW-0217">Developmental protein</keyword>
<feature type="compositionally biased region" description="Acidic residues" evidence="7">
    <location>
        <begin position="118"/>
        <end position="128"/>
    </location>
</feature>
<feature type="compositionally biased region" description="Polar residues" evidence="7">
    <location>
        <begin position="63"/>
        <end position="76"/>
    </location>
</feature>
<evidence type="ECO:0000256" key="5">
    <source>
        <dbReference type="RuleBase" id="RU364012"/>
    </source>
</evidence>
<accession>A0A072U8Z6</accession>
<name>A0A072U8Z6_MEDTR</name>
<dbReference type="KEGG" id="mtr:25496338"/>
<organism evidence="8 11">
    <name type="scientific">Medicago truncatula</name>
    <name type="common">Barrel medic</name>
    <name type="synonym">Medicago tribuloides</name>
    <dbReference type="NCBI Taxonomy" id="3880"/>
    <lineage>
        <taxon>Eukaryota</taxon>
        <taxon>Viridiplantae</taxon>
        <taxon>Streptophyta</taxon>
        <taxon>Embryophyta</taxon>
        <taxon>Tracheophyta</taxon>
        <taxon>Spermatophyta</taxon>
        <taxon>Magnoliopsida</taxon>
        <taxon>eudicotyledons</taxon>
        <taxon>Gunneridae</taxon>
        <taxon>Pentapetalae</taxon>
        <taxon>rosids</taxon>
        <taxon>fabids</taxon>
        <taxon>Fabales</taxon>
        <taxon>Fabaceae</taxon>
        <taxon>Papilionoideae</taxon>
        <taxon>50 kb inversion clade</taxon>
        <taxon>NPAAA clade</taxon>
        <taxon>Hologalegina</taxon>
        <taxon>IRL clade</taxon>
        <taxon>Trifolieae</taxon>
        <taxon>Medicago</taxon>
    </lineage>
</organism>
<dbReference type="OrthoDB" id="1421544at2759"/>
<evidence type="ECO:0000256" key="3">
    <source>
        <dbReference type="ARBA" id="ARBA00022782"/>
    </source>
</evidence>
<evidence type="ECO:0000256" key="7">
    <source>
        <dbReference type="SAM" id="MobiDB-lite"/>
    </source>
</evidence>
<comment type="similarity">
    <text evidence="1 5">Belongs to the Frigida family.</text>
</comment>
<dbReference type="PANTHER" id="PTHR31791:SF37">
    <property type="entry name" value="A_TM021B04.7 PROTEIN"/>
    <property type="match status" value="1"/>
</dbReference>
<dbReference type="HOGENOM" id="CLU_017941_1_0_1"/>
<proteinExistence type="inferred from homology"/>
<dbReference type="GO" id="GO:0030154">
    <property type="term" value="P:cell differentiation"/>
    <property type="evidence" value="ECO:0007669"/>
    <property type="project" value="UniProtKB-KW"/>
</dbReference>